<sequence length="92" mass="10066">MRSTNTNLRIGWLRGGACSSAMPASRSNISSGSPIQLSTILSWLRRLLSISPTPRLTRSLAVAKKRTTLGSGLTKCWLWQGQLMGLRVLRPS</sequence>
<dbReference type="EMBL" id="KR029596">
    <property type="protein sequence ID" value="AKH47629.1"/>
    <property type="molecule type" value="Genomic_DNA"/>
</dbReference>
<proteinExistence type="predicted"/>
<evidence type="ECO:0000313" key="1">
    <source>
        <dbReference type="EMBL" id="AKH47629.1"/>
    </source>
</evidence>
<accession>A0A0F7L514</accession>
<reference evidence="1" key="2">
    <citation type="submission" date="2015-03" db="EMBL/GenBank/DDBJ databases">
        <authorList>
            <person name="Chow C.-E.T."/>
            <person name="Winget D.M."/>
            <person name="White R.A.III."/>
            <person name="Hallam S.J."/>
            <person name="Suttle C.A."/>
        </authorList>
    </citation>
    <scope>NUCLEOTIDE SEQUENCE</scope>
    <source>
        <strain evidence="1">Oxic1_1</strain>
    </source>
</reference>
<organism evidence="1">
    <name type="scientific">uncultured marine virus</name>
    <dbReference type="NCBI Taxonomy" id="186617"/>
    <lineage>
        <taxon>Viruses</taxon>
        <taxon>environmental samples</taxon>
    </lineage>
</organism>
<protein>
    <submittedName>
        <fullName evidence="1">Uncharacterized protein</fullName>
    </submittedName>
</protein>
<name>A0A0F7L514_9VIRU</name>
<reference evidence="1" key="1">
    <citation type="journal article" date="2015" name="Front. Microbiol.">
        <title>Combining genomic sequencing methods to explore viral diversity and reveal potential virus-host interactions.</title>
        <authorList>
            <person name="Chow C.E."/>
            <person name="Winget D.M."/>
            <person name="White R.A.III."/>
            <person name="Hallam S.J."/>
            <person name="Suttle C.A."/>
        </authorList>
    </citation>
    <scope>NUCLEOTIDE SEQUENCE</scope>
    <source>
        <strain evidence="1">Oxic1_1</strain>
    </source>
</reference>